<accession>A0A9D4K853</accession>
<proteinExistence type="predicted"/>
<reference evidence="1" key="2">
    <citation type="submission" date="2020-11" db="EMBL/GenBank/DDBJ databases">
        <authorList>
            <person name="McCartney M.A."/>
            <person name="Auch B."/>
            <person name="Kono T."/>
            <person name="Mallez S."/>
            <person name="Becker A."/>
            <person name="Gohl D.M."/>
            <person name="Silverstein K.A.T."/>
            <person name="Koren S."/>
            <person name="Bechman K.B."/>
            <person name="Herman A."/>
            <person name="Abrahante J.E."/>
            <person name="Garbe J."/>
        </authorList>
    </citation>
    <scope>NUCLEOTIDE SEQUENCE</scope>
    <source>
        <strain evidence="1">Duluth1</strain>
        <tissue evidence="1">Whole animal</tissue>
    </source>
</reference>
<comment type="caution">
    <text evidence="1">The sequence shown here is derived from an EMBL/GenBank/DDBJ whole genome shotgun (WGS) entry which is preliminary data.</text>
</comment>
<name>A0A9D4K853_DREPO</name>
<gene>
    <name evidence="1" type="ORF">DPMN_107959</name>
</gene>
<evidence type="ECO:0000313" key="2">
    <source>
        <dbReference type="Proteomes" id="UP000828390"/>
    </source>
</evidence>
<reference evidence="1" key="1">
    <citation type="journal article" date="2019" name="bioRxiv">
        <title>The Genome of the Zebra Mussel, Dreissena polymorpha: A Resource for Invasive Species Research.</title>
        <authorList>
            <person name="McCartney M.A."/>
            <person name="Auch B."/>
            <person name="Kono T."/>
            <person name="Mallez S."/>
            <person name="Zhang Y."/>
            <person name="Obille A."/>
            <person name="Becker A."/>
            <person name="Abrahante J.E."/>
            <person name="Garbe J."/>
            <person name="Badalamenti J.P."/>
            <person name="Herman A."/>
            <person name="Mangelson H."/>
            <person name="Liachko I."/>
            <person name="Sullivan S."/>
            <person name="Sone E.D."/>
            <person name="Koren S."/>
            <person name="Silverstein K.A.T."/>
            <person name="Beckman K.B."/>
            <person name="Gohl D.M."/>
        </authorList>
    </citation>
    <scope>NUCLEOTIDE SEQUENCE</scope>
    <source>
        <strain evidence="1">Duluth1</strain>
        <tissue evidence="1">Whole animal</tissue>
    </source>
</reference>
<protein>
    <submittedName>
        <fullName evidence="1">Uncharacterized protein</fullName>
    </submittedName>
</protein>
<organism evidence="1 2">
    <name type="scientific">Dreissena polymorpha</name>
    <name type="common">Zebra mussel</name>
    <name type="synonym">Mytilus polymorpha</name>
    <dbReference type="NCBI Taxonomy" id="45954"/>
    <lineage>
        <taxon>Eukaryota</taxon>
        <taxon>Metazoa</taxon>
        <taxon>Spiralia</taxon>
        <taxon>Lophotrochozoa</taxon>
        <taxon>Mollusca</taxon>
        <taxon>Bivalvia</taxon>
        <taxon>Autobranchia</taxon>
        <taxon>Heteroconchia</taxon>
        <taxon>Euheterodonta</taxon>
        <taxon>Imparidentia</taxon>
        <taxon>Neoheterodontei</taxon>
        <taxon>Myida</taxon>
        <taxon>Dreissenoidea</taxon>
        <taxon>Dreissenidae</taxon>
        <taxon>Dreissena</taxon>
    </lineage>
</organism>
<dbReference type="AlphaFoldDB" id="A0A9D4K853"/>
<keyword evidence="2" id="KW-1185">Reference proteome</keyword>
<evidence type="ECO:0000313" key="1">
    <source>
        <dbReference type="EMBL" id="KAH3834627.1"/>
    </source>
</evidence>
<dbReference type="Proteomes" id="UP000828390">
    <property type="component" value="Unassembled WGS sequence"/>
</dbReference>
<dbReference type="EMBL" id="JAIWYP010000004">
    <property type="protein sequence ID" value="KAH3834627.1"/>
    <property type="molecule type" value="Genomic_DNA"/>
</dbReference>
<sequence>MILSIFLTRSHYFPLPPRLKPVNSRVPVNLGIVYPGEAQTEPRLSSVMPRTIPGESLQRPGRTLVYRHFAGTHPGYTGIRPWQSCVNTPV</sequence>